<sequence>MASLDPLSSIVTALKRELIIPEIIPESANFYPSVLFSVIYPSGREGILNTELTIEDALDEPEVNFTPMVASDEFTGDSTSNDSETSYTLVMTDPDAPSRANPTSKEFRHWVITGLKAPAQSSDKTGNLTALKTKPSTTPYRPPGPFPGSGLHRYTFLLFQEPPGFSLPPDAKEFGDSIPERRHWKAFEFGEKYGLKLVGANYFIVRAVDE</sequence>
<dbReference type="Pfam" id="PF01161">
    <property type="entry name" value="PBP"/>
    <property type="match status" value="1"/>
</dbReference>
<dbReference type="InterPro" id="IPR035810">
    <property type="entry name" value="PEBP_euk"/>
</dbReference>
<evidence type="ECO:0000313" key="4">
    <source>
        <dbReference type="Proteomes" id="UP000297245"/>
    </source>
</evidence>
<dbReference type="GO" id="GO:0030162">
    <property type="term" value="P:regulation of proteolysis"/>
    <property type="evidence" value="ECO:0007669"/>
    <property type="project" value="TreeGrafter"/>
</dbReference>
<dbReference type="AlphaFoldDB" id="A0A4V4HB73"/>
<dbReference type="InterPro" id="IPR036610">
    <property type="entry name" value="PEBP-like_sf"/>
</dbReference>
<evidence type="ECO:0000256" key="1">
    <source>
        <dbReference type="ARBA" id="ARBA00007091"/>
    </source>
</evidence>
<feature type="region of interest" description="Disordered" evidence="2">
    <location>
        <begin position="121"/>
        <end position="142"/>
    </location>
</feature>
<dbReference type="GO" id="GO:0030414">
    <property type="term" value="F:peptidase inhibitor activity"/>
    <property type="evidence" value="ECO:0007669"/>
    <property type="project" value="TreeGrafter"/>
</dbReference>
<dbReference type="SUPFAM" id="SSF49777">
    <property type="entry name" value="PEBP-like"/>
    <property type="match status" value="1"/>
</dbReference>
<comment type="similarity">
    <text evidence="1">Belongs to the phosphatidylethanolamine-binding protein family.</text>
</comment>
<feature type="compositionally biased region" description="Polar residues" evidence="2">
    <location>
        <begin position="121"/>
        <end position="139"/>
    </location>
</feature>
<dbReference type="InterPro" id="IPR001858">
    <property type="entry name" value="Phosphatidylethanolamine-bd_CS"/>
</dbReference>
<dbReference type="InterPro" id="IPR008914">
    <property type="entry name" value="PEBP"/>
</dbReference>
<evidence type="ECO:0000313" key="3">
    <source>
        <dbReference type="EMBL" id="THU78255.1"/>
    </source>
</evidence>
<dbReference type="PANTHER" id="PTHR11362:SF148">
    <property type="entry name" value="CARBOXYPEPTIDASE Y INHIBITOR"/>
    <property type="match status" value="1"/>
</dbReference>
<accession>A0A4V4HB73</accession>
<keyword evidence="4" id="KW-1185">Reference proteome</keyword>
<name>A0A4V4HB73_DENBC</name>
<dbReference type="CDD" id="cd00866">
    <property type="entry name" value="PEBP_euk"/>
    <property type="match status" value="1"/>
</dbReference>
<dbReference type="Gene3D" id="3.90.280.10">
    <property type="entry name" value="PEBP-like"/>
    <property type="match status" value="1"/>
</dbReference>
<dbReference type="GO" id="GO:0046578">
    <property type="term" value="P:regulation of Ras protein signal transduction"/>
    <property type="evidence" value="ECO:0007669"/>
    <property type="project" value="TreeGrafter"/>
</dbReference>
<evidence type="ECO:0000256" key="2">
    <source>
        <dbReference type="SAM" id="MobiDB-lite"/>
    </source>
</evidence>
<gene>
    <name evidence="3" type="ORF">K435DRAFT_973601</name>
</gene>
<dbReference type="GO" id="GO:0005543">
    <property type="term" value="F:phospholipid binding"/>
    <property type="evidence" value="ECO:0007669"/>
    <property type="project" value="TreeGrafter"/>
</dbReference>
<dbReference type="EMBL" id="ML180229">
    <property type="protein sequence ID" value="THU78255.1"/>
    <property type="molecule type" value="Genomic_DNA"/>
</dbReference>
<dbReference type="Proteomes" id="UP000297245">
    <property type="component" value="Unassembled WGS sequence"/>
</dbReference>
<dbReference type="OrthoDB" id="2506647at2759"/>
<proteinExistence type="inferred from homology"/>
<reference evidence="3 4" key="1">
    <citation type="journal article" date="2019" name="Nat. Ecol. Evol.">
        <title>Megaphylogeny resolves global patterns of mushroom evolution.</title>
        <authorList>
            <person name="Varga T."/>
            <person name="Krizsan K."/>
            <person name="Foldi C."/>
            <person name="Dima B."/>
            <person name="Sanchez-Garcia M."/>
            <person name="Sanchez-Ramirez S."/>
            <person name="Szollosi G.J."/>
            <person name="Szarkandi J.G."/>
            <person name="Papp V."/>
            <person name="Albert L."/>
            <person name="Andreopoulos W."/>
            <person name="Angelini C."/>
            <person name="Antonin V."/>
            <person name="Barry K.W."/>
            <person name="Bougher N.L."/>
            <person name="Buchanan P."/>
            <person name="Buyck B."/>
            <person name="Bense V."/>
            <person name="Catcheside P."/>
            <person name="Chovatia M."/>
            <person name="Cooper J."/>
            <person name="Damon W."/>
            <person name="Desjardin D."/>
            <person name="Finy P."/>
            <person name="Geml J."/>
            <person name="Haridas S."/>
            <person name="Hughes K."/>
            <person name="Justo A."/>
            <person name="Karasinski D."/>
            <person name="Kautmanova I."/>
            <person name="Kiss B."/>
            <person name="Kocsube S."/>
            <person name="Kotiranta H."/>
            <person name="LaButti K.M."/>
            <person name="Lechner B.E."/>
            <person name="Liimatainen K."/>
            <person name="Lipzen A."/>
            <person name="Lukacs Z."/>
            <person name="Mihaltcheva S."/>
            <person name="Morgado L.N."/>
            <person name="Niskanen T."/>
            <person name="Noordeloos M.E."/>
            <person name="Ohm R.A."/>
            <person name="Ortiz-Santana B."/>
            <person name="Ovrebo C."/>
            <person name="Racz N."/>
            <person name="Riley R."/>
            <person name="Savchenko A."/>
            <person name="Shiryaev A."/>
            <person name="Soop K."/>
            <person name="Spirin V."/>
            <person name="Szebenyi C."/>
            <person name="Tomsovsky M."/>
            <person name="Tulloss R.E."/>
            <person name="Uehling J."/>
            <person name="Grigoriev I.V."/>
            <person name="Vagvolgyi C."/>
            <person name="Papp T."/>
            <person name="Martin F.M."/>
            <person name="Miettinen O."/>
            <person name="Hibbett D.S."/>
            <person name="Nagy L.G."/>
        </authorList>
    </citation>
    <scope>NUCLEOTIDE SEQUENCE [LARGE SCALE GENOMIC DNA]</scope>
    <source>
        <strain evidence="3 4">CBS 962.96</strain>
    </source>
</reference>
<organism evidence="3 4">
    <name type="scientific">Dendrothele bispora (strain CBS 962.96)</name>
    <dbReference type="NCBI Taxonomy" id="1314807"/>
    <lineage>
        <taxon>Eukaryota</taxon>
        <taxon>Fungi</taxon>
        <taxon>Dikarya</taxon>
        <taxon>Basidiomycota</taxon>
        <taxon>Agaricomycotina</taxon>
        <taxon>Agaricomycetes</taxon>
        <taxon>Agaricomycetidae</taxon>
        <taxon>Agaricales</taxon>
        <taxon>Agaricales incertae sedis</taxon>
        <taxon>Dendrothele</taxon>
    </lineage>
</organism>
<dbReference type="PANTHER" id="PTHR11362">
    <property type="entry name" value="PHOSPHATIDYLETHANOLAMINE-BINDING PROTEIN"/>
    <property type="match status" value="1"/>
</dbReference>
<dbReference type="PROSITE" id="PS01220">
    <property type="entry name" value="PBP"/>
    <property type="match status" value="1"/>
</dbReference>
<protein>
    <submittedName>
        <fullName evidence="3">PEBP-like protein</fullName>
    </submittedName>
</protein>